<protein>
    <submittedName>
        <fullName evidence="2">Uncharacterized protein</fullName>
    </submittedName>
</protein>
<feature type="compositionally biased region" description="Basic and acidic residues" evidence="1">
    <location>
        <begin position="205"/>
        <end position="214"/>
    </location>
</feature>
<dbReference type="AlphaFoldDB" id="A0A511NAR1"/>
<name>A0A511NAR1_DEIC1</name>
<proteinExistence type="predicted"/>
<feature type="region of interest" description="Disordered" evidence="1">
    <location>
        <begin position="174"/>
        <end position="225"/>
    </location>
</feature>
<sequence length="225" mass="26002">MKARFSRVRGEKGKWSGGVKRTFAAANYMMFRPMEGESEEKFRTAFNGAHSEMVPQDVHNYLGKGMNEQQFAYRVILSPGANMGEETIKDWAKKVMAEAGYDRYVAVAHAGEKGHTSNPHVHVIILTNNKLEREDFYKLRMIGDRFTESAMLQKDRDLHMAPRRWLEEQMKAQLKSQEDAVRGSMSQNRELKKGVGSTGQEDQDEKARREEEQNKRKKMSMDFDM</sequence>
<accession>A0A511NAR1</accession>
<evidence type="ECO:0000313" key="3">
    <source>
        <dbReference type="Proteomes" id="UP000321306"/>
    </source>
</evidence>
<gene>
    <name evidence="2" type="ORF">DC3_55490</name>
</gene>
<reference evidence="2 3" key="1">
    <citation type="submission" date="2019-07" db="EMBL/GenBank/DDBJ databases">
        <title>Whole genome shotgun sequence of Deinococcus cellulosilyticus NBRC 106333.</title>
        <authorList>
            <person name="Hosoyama A."/>
            <person name="Uohara A."/>
            <person name="Ohji S."/>
            <person name="Ichikawa N."/>
        </authorList>
    </citation>
    <scope>NUCLEOTIDE SEQUENCE [LARGE SCALE GENOMIC DNA]</scope>
    <source>
        <strain evidence="2 3">NBRC 106333</strain>
    </source>
</reference>
<keyword evidence="3" id="KW-1185">Reference proteome</keyword>
<evidence type="ECO:0000256" key="1">
    <source>
        <dbReference type="SAM" id="MobiDB-lite"/>
    </source>
</evidence>
<comment type="caution">
    <text evidence="2">The sequence shown here is derived from an EMBL/GenBank/DDBJ whole genome shotgun (WGS) entry which is preliminary data.</text>
</comment>
<dbReference type="EMBL" id="BJXB01000047">
    <property type="protein sequence ID" value="GEM49914.1"/>
    <property type="molecule type" value="Genomic_DNA"/>
</dbReference>
<evidence type="ECO:0000313" key="2">
    <source>
        <dbReference type="EMBL" id="GEM49914.1"/>
    </source>
</evidence>
<dbReference type="Proteomes" id="UP000321306">
    <property type="component" value="Unassembled WGS sequence"/>
</dbReference>
<organism evidence="2 3">
    <name type="scientific">Deinococcus cellulosilyticus (strain DSM 18568 / NBRC 106333 / KACC 11606 / 5516J-15)</name>
    <dbReference type="NCBI Taxonomy" id="1223518"/>
    <lineage>
        <taxon>Bacteria</taxon>
        <taxon>Thermotogati</taxon>
        <taxon>Deinococcota</taxon>
        <taxon>Deinococci</taxon>
        <taxon>Deinococcales</taxon>
        <taxon>Deinococcaceae</taxon>
        <taxon>Deinococcus</taxon>
    </lineage>
</organism>